<feature type="coiled-coil region" evidence="4">
    <location>
        <begin position="142"/>
        <end position="169"/>
    </location>
</feature>
<dbReference type="SUPFAM" id="SSF52540">
    <property type="entry name" value="P-loop containing nucleoside triphosphate hydrolases"/>
    <property type="match status" value="1"/>
</dbReference>
<dbReference type="Pfam" id="PF00488">
    <property type="entry name" value="MutS_V"/>
    <property type="match status" value="1"/>
</dbReference>
<evidence type="ECO:0000259" key="5">
    <source>
        <dbReference type="PROSITE" id="PS00486"/>
    </source>
</evidence>
<keyword evidence="1" id="KW-0547">Nucleotide-binding</keyword>
<dbReference type="PANTHER" id="PTHR48466:SF2">
    <property type="entry name" value="OS10G0509000 PROTEIN"/>
    <property type="match status" value="1"/>
</dbReference>
<organism evidence="6 7">
    <name type="scientific">Pseudalkalibacillus berkeleyi</name>
    <dbReference type="NCBI Taxonomy" id="1069813"/>
    <lineage>
        <taxon>Bacteria</taxon>
        <taxon>Bacillati</taxon>
        <taxon>Bacillota</taxon>
        <taxon>Bacilli</taxon>
        <taxon>Bacillales</taxon>
        <taxon>Fictibacillaceae</taxon>
        <taxon>Pseudalkalibacillus</taxon>
    </lineage>
</organism>
<comment type="caution">
    <text evidence="6">The sequence shown here is derived from an EMBL/GenBank/DDBJ whole genome shotgun (WGS) entry which is preliminary data.</text>
</comment>
<evidence type="ECO:0000256" key="1">
    <source>
        <dbReference type="ARBA" id="ARBA00022741"/>
    </source>
</evidence>
<keyword evidence="7" id="KW-1185">Reference proteome</keyword>
<dbReference type="RefSeq" id="WP_236330770.1">
    <property type="nucleotide sequence ID" value="NZ_JAKIJS010000001.1"/>
</dbReference>
<keyword evidence="6" id="KW-0255">Endonuclease</keyword>
<name>A0ABS9GTZ3_9BACL</name>
<dbReference type="InterPro" id="IPR027417">
    <property type="entry name" value="P-loop_NTPase"/>
</dbReference>
<dbReference type="SMART" id="SM00534">
    <property type="entry name" value="MUTSac"/>
    <property type="match status" value="1"/>
</dbReference>
<accession>A0ABS9GTZ3</accession>
<evidence type="ECO:0000313" key="7">
    <source>
        <dbReference type="Proteomes" id="UP001649381"/>
    </source>
</evidence>
<keyword evidence="6" id="KW-0540">Nuclease</keyword>
<keyword evidence="6" id="KW-0378">Hydrolase</keyword>
<dbReference type="PANTHER" id="PTHR48466">
    <property type="entry name" value="OS10G0509000 PROTEIN-RELATED"/>
    <property type="match status" value="1"/>
</dbReference>
<dbReference type="Proteomes" id="UP001649381">
    <property type="component" value="Unassembled WGS sequence"/>
</dbReference>
<dbReference type="NCBIfam" id="TIGR01069">
    <property type="entry name" value="mutS2"/>
    <property type="match status" value="1"/>
</dbReference>
<gene>
    <name evidence="6" type="ORF">L2716_01110</name>
</gene>
<dbReference type="InterPro" id="IPR045076">
    <property type="entry name" value="MutS"/>
</dbReference>
<dbReference type="SUPFAM" id="SSF48334">
    <property type="entry name" value="DNA repair protein MutS, domain III"/>
    <property type="match status" value="1"/>
</dbReference>
<keyword evidence="3" id="KW-0238">DNA-binding</keyword>
<evidence type="ECO:0000256" key="2">
    <source>
        <dbReference type="ARBA" id="ARBA00022840"/>
    </source>
</evidence>
<proteinExistence type="predicted"/>
<evidence type="ECO:0000313" key="6">
    <source>
        <dbReference type="EMBL" id="MCF6136307.1"/>
    </source>
</evidence>
<reference evidence="6 7" key="1">
    <citation type="submission" date="2022-01" db="EMBL/GenBank/DDBJ databases">
        <title>Alkalihalobacillus sp. EGI L200015, a novel bacterium isolated from a salt lake sediment.</title>
        <authorList>
            <person name="Gao L."/>
            <person name="Fang B.-Z."/>
            <person name="Li W.-J."/>
        </authorList>
    </citation>
    <scope>NUCLEOTIDE SEQUENCE [LARGE SCALE GENOMIC DNA]</scope>
    <source>
        <strain evidence="6 7">KCTC 12718</strain>
    </source>
</reference>
<dbReference type="SMART" id="SM00533">
    <property type="entry name" value="MUTSd"/>
    <property type="match status" value="1"/>
</dbReference>
<keyword evidence="4" id="KW-0175">Coiled coil</keyword>
<dbReference type="GO" id="GO:0004519">
    <property type="term" value="F:endonuclease activity"/>
    <property type="evidence" value="ECO:0007669"/>
    <property type="project" value="UniProtKB-KW"/>
</dbReference>
<evidence type="ECO:0000256" key="3">
    <source>
        <dbReference type="ARBA" id="ARBA00023125"/>
    </source>
</evidence>
<dbReference type="EMBL" id="JAKIJS010000001">
    <property type="protein sequence ID" value="MCF6136307.1"/>
    <property type="molecule type" value="Genomic_DNA"/>
</dbReference>
<dbReference type="InterPro" id="IPR005747">
    <property type="entry name" value="MutS2"/>
</dbReference>
<sequence length="633" mass="71121">MNHTTEMMLEFNKIKEQLSQYTLSAQGKALIDKMHPYSNKRAIEQRLMEVSEAKAILQKNSVPIHGLSGTDQLLGQFNKGIALTPNQLEAVLDLIDGGLRIKQFMKRNGSLGPTVSSYADSIYDLKELGETLRLSIRNGQIQDHASKELAKLRKQISTLESRIKETVYQVVRSSTKSKFLQEPIVSQRDGRYVVPVKKEYRKQFGGQVIDASASGSTIYMEPKGVQKDQTKLAEVRSDEYLEEQRILSILTGHVEGCEQELRINIETMAHYDFIFAKAKFSDEISGNPVHIIDDPILRLKAARHPLLREEAKPLSLELGSSFKTLVITGPNTGGKTVTLKTAGLITMMTLSGLHVPASNSSEVGIFESILTDIGDGQSIQQSLSTFSSRLTNVIEILKSTNRRTLVLLDELGAGTDPAEGMGLAIAILEQLNEMGAKTIATTHYNDIKTFAAEHPDFENARMEFDLETLKPLYQLTIGKPGNSQAFHIARKLGLHPVILAKAHERTYGEQVHYDHDAIQDLQITSGVEKKIHQKRTVKSNYKKGDSVFIPSQNLKAIVYKVEDENGEITLFKDGELFMMNYKRVKLDLRAEQLYPEGYDFDILFESVENRKKKRLMEKRHVEGLTIEYPDENV</sequence>
<dbReference type="InterPro" id="IPR000432">
    <property type="entry name" value="DNA_mismatch_repair_MutS_C"/>
</dbReference>
<keyword evidence="2" id="KW-0067">ATP-binding</keyword>
<dbReference type="PIRSF" id="PIRSF005814">
    <property type="entry name" value="MutS_YshD"/>
    <property type="match status" value="1"/>
</dbReference>
<protein>
    <submittedName>
        <fullName evidence="6">Endonuclease MutS2</fullName>
    </submittedName>
</protein>
<dbReference type="PROSITE" id="PS00486">
    <property type="entry name" value="DNA_MISMATCH_REPAIR_2"/>
    <property type="match status" value="1"/>
</dbReference>
<dbReference type="InterPro" id="IPR036187">
    <property type="entry name" value="DNA_mismatch_repair_MutS_sf"/>
</dbReference>
<dbReference type="InterPro" id="IPR007696">
    <property type="entry name" value="DNA_mismatch_repair_MutS_core"/>
</dbReference>
<evidence type="ECO:0000256" key="4">
    <source>
        <dbReference type="SAM" id="Coils"/>
    </source>
</evidence>
<feature type="domain" description="DNA mismatch repair proteins mutS family" evidence="5">
    <location>
        <begin position="404"/>
        <end position="420"/>
    </location>
</feature>
<dbReference type="Gene3D" id="3.40.50.300">
    <property type="entry name" value="P-loop containing nucleotide triphosphate hydrolases"/>
    <property type="match status" value="1"/>
</dbReference>